<comment type="caution">
    <text evidence="3">The sequence shown here is derived from an EMBL/GenBank/DDBJ whole genome shotgun (WGS) entry which is preliminary data.</text>
</comment>
<evidence type="ECO:0000259" key="2">
    <source>
        <dbReference type="PROSITE" id="PS50222"/>
    </source>
</evidence>
<dbReference type="InterPro" id="IPR018247">
    <property type="entry name" value="EF_Hand_1_Ca_BS"/>
</dbReference>
<keyword evidence="4" id="KW-1185">Reference proteome</keyword>
<dbReference type="EMBL" id="CAAALY010132080">
    <property type="protein sequence ID" value="VEL32250.1"/>
    <property type="molecule type" value="Genomic_DNA"/>
</dbReference>
<accession>A0A3S5FFJ7</accession>
<evidence type="ECO:0000256" key="1">
    <source>
        <dbReference type="ARBA" id="ARBA00022837"/>
    </source>
</evidence>
<dbReference type="PROSITE" id="PS00018">
    <property type="entry name" value="EF_HAND_1"/>
    <property type="match status" value="2"/>
</dbReference>
<name>A0A3S5FFJ7_9PLAT</name>
<sequence>MAGDNFLRTCFDDMDLNKDGYITEDDMRAGVERNIFDPVLALMFVGHFDKNGDRKVSYEEYRERILMIPFQAME</sequence>
<feature type="domain" description="EF-hand" evidence="2">
    <location>
        <begin position="2"/>
        <end position="37"/>
    </location>
</feature>
<dbReference type="Gene3D" id="1.10.238.10">
    <property type="entry name" value="EF-hand"/>
    <property type="match status" value="1"/>
</dbReference>
<dbReference type="InterPro" id="IPR002048">
    <property type="entry name" value="EF_hand_dom"/>
</dbReference>
<dbReference type="GO" id="GO:0005509">
    <property type="term" value="F:calcium ion binding"/>
    <property type="evidence" value="ECO:0007669"/>
    <property type="project" value="InterPro"/>
</dbReference>
<dbReference type="SMART" id="SM00054">
    <property type="entry name" value="EFh"/>
    <property type="match status" value="2"/>
</dbReference>
<reference evidence="3" key="1">
    <citation type="submission" date="2018-11" db="EMBL/GenBank/DDBJ databases">
        <authorList>
            <consortium name="Pathogen Informatics"/>
        </authorList>
    </citation>
    <scope>NUCLEOTIDE SEQUENCE</scope>
</reference>
<dbReference type="PROSITE" id="PS50222">
    <property type="entry name" value="EF_HAND_2"/>
    <property type="match status" value="1"/>
</dbReference>
<dbReference type="OrthoDB" id="293868at2759"/>
<keyword evidence="1" id="KW-0106">Calcium</keyword>
<gene>
    <name evidence="3" type="ORF">PXEA_LOCUS25690</name>
</gene>
<dbReference type="Proteomes" id="UP000784294">
    <property type="component" value="Unassembled WGS sequence"/>
</dbReference>
<dbReference type="Pfam" id="PF13499">
    <property type="entry name" value="EF-hand_7"/>
    <property type="match status" value="1"/>
</dbReference>
<organism evidence="3 4">
    <name type="scientific">Protopolystoma xenopodis</name>
    <dbReference type="NCBI Taxonomy" id="117903"/>
    <lineage>
        <taxon>Eukaryota</taxon>
        <taxon>Metazoa</taxon>
        <taxon>Spiralia</taxon>
        <taxon>Lophotrochozoa</taxon>
        <taxon>Platyhelminthes</taxon>
        <taxon>Monogenea</taxon>
        <taxon>Polyopisthocotylea</taxon>
        <taxon>Polystomatidea</taxon>
        <taxon>Polystomatidae</taxon>
        <taxon>Protopolystoma</taxon>
    </lineage>
</organism>
<dbReference type="AlphaFoldDB" id="A0A3S5FFJ7"/>
<protein>
    <recommendedName>
        <fullName evidence="2">EF-hand domain-containing protein</fullName>
    </recommendedName>
</protein>
<proteinExistence type="predicted"/>
<evidence type="ECO:0000313" key="4">
    <source>
        <dbReference type="Proteomes" id="UP000784294"/>
    </source>
</evidence>
<dbReference type="InterPro" id="IPR011992">
    <property type="entry name" value="EF-hand-dom_pair"/>
</dbReference>
<dbReference type="SUPFAM" id="SSF47473">
    <property type="entry name" value="EF-hand"/>
    <property type="match status" value="1"/>
</dbReference>
<evidence type="ECO:0000313" key="3">
    <source>
        <dbReference type="EMBL" id="VEL32250.1"/>
    </source>
</evidence>